<proteinExistence type="predicted"/>
<feature type="domain" description="PIN" evidence="1">
    <location>
        <begin position="4"/>
        <end position="128"/>
    </location>
</feature>
<dbReference type="Pfam" id="PF01850">
    <property type="entry name" value="PIN"/>
    <property type="match status" value="1"/>
</dbReference>
<comment type="caution">
    <text evidence="2">The sequence shown here is derived from an EMBL/GenBank/DDBJ whole genome shotgun (WGS) entry which is preliminary data.</text>
</comment>
<dbReference type="SUPFAM" id="SSF88723">
    <property type="entry name" value="PIN domain-like"/>
    <property type="match status" value="1"/>
</dbReference>
<dbReference type="Proteomes" id="UP001050975">
    <property type="component" value="Unassembled WGS sequence"/>
</dbReference>
<evidence type="ECO:0000259" key="1">
    <source>
        <dbReference type="Pfam" id="PF01850"/>
    </source>
</evidence>
<dbReference type="Gene3D" id="3.40.50.1010">
    <property type="entry name" value="5'-nuclease"/>
    <property type="match status" value="1"/>
</dbReference>
<dbReference type="PROSITE" id="PS00778">
    <property type="entry name" value="HIS_ACID_PHOSPHAT_2"/>
    <property type="match status" value="1"/>
</dbReference>
<dbReference type="InterPro" id="IPR033379">
    <property type="entry name" value="Acid_Pase_AS"/>
</dbReference>
<dbReference type="RefSeq" id="WP_226586582.1">
    <property type="nucleotide sequence ID" value="NZ_BLAY01000095.1"/>
</dbReference>
<organism evidence="2 3">
    <name type="scientific">Microseira wollei NIES-4236</name>
    <dbReference type="NCBI Taxonomy" id="2530354"/>
    <lineage>
        <taxon>Bacteria</taxon>
        <taxon>Bacillati</taxon>
        <taxon>Cyanobacteriota</taxon>
        <taxon>Cyanophyceae</taxon>
        <taxon>Oscillatoriophycideae</taxon>
        <taxon>Aerosakkonematales</taxon>
        <taxon>Aerosakkonemataceae</taxon>
        <taxon>Microseira</taxon>
    </lineage>
</organism>
<dbReference type="AlphaFoldDB" id="A0AAV3XCH5"/>
<sequence>MTRYLLDTNVVLRFCNTSDLQHHLATEAVYHLLNQGNECFLTAQVLIELWVVATRPVEVNGLGWTTSKTRNIIDELLNRFPLIEESPQIFPNWLELVTNGKVMGKRTHDARLIAVMLAGGITHLLTFNPSDFTVTSSITVVHPQELVTPEVNEP</sequence>
<dbReference type="EMBL" id="BLAY01000095">
    <property type="protein sequence ID" value="GET40607.1"/>
    <property type="molecule type" value="Genomic_DNA"/>
</dbReference>
<evidence type="ECO:0000313" key="2">
    <source>
        <dbReference type="EMBL" id="GET40607.1"/>
    </source>
</evidence>
<evidence type="ECO:0000313" key="3">
    <source>
        <dbReference type="Proteomes" id="UP001050975"/>
    </source>
</evidence>
<protein>
    <recommendedName>
        <fullName evidence="1">PIN domain-containing protein</fullName>
    </recommendedName>
</protein>
<keyword evidence="3" id="KW-1185">Reference proteome</keyword>
<dbReference type="InterPro" id="IPR029060">
    <property type="entry name" value="PIN-like_dom_sf"/>
</dbReference>
<name>A0AAV3XCH5_9CYAN</name>
<accession>A0AAV3XCH5</accession>
<gene>
    <name evidence="2" type="ORF">MiSe_54180</name>
</gene>
<reference evidence="2" key="1">
    <citation type="submission" date="2019-10" db="EMBL/GenBank/DDBJ databases">
        <title>Draft genome sequece of Microseira wollei NIES-4236.</title>
        <authorList>
            <person name="Yamaguchi H."/>
            <person name="Suzuki S."/>
            <person name="Kawachi M."/>
        </authorList>
    </citation>
    <scope>NUCLEOTIDE SEQUENCE</scope>
    <source>
        <strain evidence="2">NIES-4236</strain>
    </source>
</reference>
<dbReference type="CDD" id="cd09854">
    <property type="entry name" value="PIN_VapC-like"/>
    <property type="match status" value="1"/>
</dbReference>
<dbReference type="InterPro" id="IPR002716">
    <property type="entry name" value="PIN_dom"/>
</dbReference>